<keyword evidence="2" id="KW-1185">Reference proteome</keyword>
<dbReference type="Proteomes" id="UP001153292">
    <property type="component" value="Chromosome 6"/>
</dbReference>
<proteinExistence type="predicted"/>
<organism evidence="1 2">
    <name type="scientific">Chilo suppressalis</name>
    <name type="common">Asiatic rice borer moth</name>
    <dbReference type="NCBI Taxonomy" id="168631"/>
    <lineage>
        <taxon>Eukaryota</taxon>
        <taxon>Metazoa</taxon>
        <taxon>Ecdysozoa</taxon>
        <taxon>Arthropoda</taxon>
        <taxon>Hexapoda</taxon>
        <taxon>Insecta</taxon>
        <taxon>Pterygota</taxon>
        <taxon>Neoptera</taxon>
        <taxon>Endopterygota</taxon>
        <taxon>Lepidoptera</taxon>
        <taxon>Glossata</taxon>
        <taxon>Ditrysia</taxon>
        <taxon>Pyraloidea</taxon>
        <taxon>Crambidae</taxon>
        <taxon>Crambinae</taxon>
        <taxon>Chilo</taxon>
    </lineage>
</organism>
<gene>
    <name evidence="1" type="ORF">CHILSU_LOCUS9897</name>
</gene>
<evidence type="ECO:0000313" key="1">
    <source>
        <dbReference type="EMBL" id="CAH0406520.1"/>
    </source>
</evidence>
<protein>
    <submittedName>
        <fullName evidence="1">Uncharacterized protein</fullName>
    </submittedName>
</protein>
<evidence type="ECO:0000313" key="2">
    <source>
        <dbReference type="Proteomes" id="UP001153292"/>
    </source>
</evidence>
<name>A0ABN8B9T0_CHISP</name>
<dbReference type="EMBL" id="OU963899">
    <property type="protein sequence ID" value="CAH0406520.1"/>
    <property type="molecule type" value="Genomic_DNA"/>
</dbReference>
<reference evidence="1" key="1">
    <citation type="submission" date="2021-12" db="EMBL/GenBank/DDBJ databases">
        <authorList>
            <person name="King R."/>
        </authorList>
    </citation>
    <scope>NUCLEOTIDE SEQUENCE</scope>
</reference>
<sequence>MTPYHGQNSSSLPDLSKVEALESDSRNTYMRKRKVPNDDLGQQFTEFEEDVIGLLKEFGKYQDVGISLIKNDISLIKKLLVEIKTTIQHLVKENSYLKTQVVNFTDIVGYVQKQITKLKEEIHTLKK</sequence>
<accession>A0ABN8B9T0</accession>